<dbReference type="InterPro" id="IPR004057">
    <property type="entry name" value="Epsilon_tubulin"/>
</dbReference>
<keyword evidence="3 5" id="KW-0547">Nucleotide-binding</keyword>
<dbReference type="GO" id="GO:0007017">
    <property type="term" value="P:microtubule-based process"/>
    <property type="evidence" value="ECO:0007669"/>
    <property type="project" value="InterPro"/>
</dbReference>
<dbReference type="InterPro" id="IPR036525">
    <property type="entry name" value="Tubulin/FtsZ_GTPase_sf"/>
</dbReference>
<evidence type="ECO:0000256" key="2">
    <source>
        <dbReference type="ARBA" id="ARBA00022701"/>
    </source>
</evidence>
<evidence type="ECO:0000256" key="3">
    <source>
        <dbReference type="ARBA" id="ARBA00022741"/>
    </source>
</evidence>
<proteinExistence type="inferred from homology"/>
<dbReference type="PRINTS" id="PR01519">
    <property type="entry name" value="EPSLNTUBULIN"/>
</dbReference>
<sequence length="132" mass="14274">MFSLSQDNSYVPRALIVDTEPSVIDALKRGSFQKLFSDENMISGKESAASNYAVGYYGVGKTLASKVMDQLTRLAEDCNSLQGIAVFRSISGGTGSGMGSRIIETIKNAYPNKTIIDLNICSSSEVCFHFNL</sequence>
<dbReference type="GO" id="GO:0005874">
    <property type="term" value="C:microtubule"/>
    <property type="evidence" value="ECO:0007669"/>
    <property type="project" value="UniProtKB-KW"/>
</dbReference>
<dbReference type="Gene3D" id="3.40.50.1440">
    <property type="entry name" value="Tubulin/FtsZ, GTPase domain"/>
    <property type="match status" value="1"/>
</dbReference>
<keyword evidence="8" id="KW-1185">Reference proteome</keyword>
<name>A0A9P0IRF1_APHGO</name>
<dbReference type="InterPro" id="IPR003008">
    <property type="entry name" value="Tubulin_FtsZ_GTPase"/>
</dbReference>
<evidence type="ECO:0000256" key="5">
    <source>
        <dbReference type="RuleBase" id="RU000352"/>
    </source>
</evidence>
<dbReference type="EMBL" id="OU899034">
    <property type="protein sequence ID" value="CAH1710318.1"/>
    <property type="molecule type" value="Genomic_DNA"/>
</dbReference>
<keyword evidence="4 5" id="KW-0342">GTP-binding</keyword>
<evidence type="ECO:0000313" key="8">
    <source>
        <dbReference type="Proteomes" id="UP001154329"/>
    </source>
</evidence>
<dbReference type="SUPFAM" id="SSF52490">
    <property type="entry name" value="Tubulin nucleotide-binding domain-like"/>
    <property type="match status" value="1"/>
</dbReference>
<protein>
    <recommendedName>
        <fullName evidence="6">Tubulin/FtsZ GTPase domain-containing protein</fullName>
    </recommendedName>
</protein>
<dbReference type="Pfam" id="PF00091">
    <property type="entry name" value="Tubulin"/>
    <property type="match status" value="1"/>
</dbReference>
<reference evidence="7" key="2">
    <citation type="submission" date="2022-10" db="EMBL/GenBank/DDBJ databases">
        <authorList>
            <consortium name="ENA_rothamsted_submissions"/>
            <consortium name="culmorum"/>
            <person name="King R."/>
        </authorList>
    </citation>
    <scope>NUCLEOTIDE SEQUENCE</scope>
</reference>
<dbReference type="SMART" id="SM00864">
    <property type="entry name" value="Tubulin"/>
    <property type="match status" value="1"/>
</dbReference>
<reference evidence="7" key="1">
    <citation type="submission" date="2022-02" db="EMBL/GenBank/DDBJ databases">
        <authorList>
            <person name="King R."/>
        </authorList>
    </citation>
    <scope>NUCLEOTIDE SEQUENCE</scope>
</reference>
<organism evidence="7 8">
    <name type="scientific">Aphis gossypii</name>
    <name type="common">Cotton aphid</name>
    <dbReference type="NCBI Taxonomy" id="80765"/>
    <lineage>
        <taxon>Eukaryota</taxon>
        <taxon>Metazoa</taxon>
        <taxon>Ecdysozoa</taxon>
        <taxon>Arthropoda</taxon>
        <taxon>Hexapoda</taxon>
        <taxon>Insecta</taxon>
        <taxon>Pterygota</taxon>
        <taxon>Neoptera</taxon>
        <taxon>Paraneoptera</taxon>
        <taxon>Hemiptera</taxon>
        <taxon>Sternorrhyncha</taxon>
        <taxon>Aphidomorpha</taxon>
        <taxon>Aphidoidea</taxon>
        <taxon>Aphididae</taxon>
        <taxon>Aphidini</taxon>
        <taxon>Aphis</taxon>
        <taxon>Aphis</taxon>
    </lineage>
</organism>
<dbReference type="PROSITE" id="PS00227">
    <property type="entry name" value="TUBULIN"/>
    <property type="match status" value="1"/>
</dbReference>
<dbReference type="InterPro" id="IPR000217">
    <property type="entry name" value="Tubulin"/>
</dbReference>
<dbReference type="GO" id="GO:0005525">
    <property type="term" value="F:GTP binding"/>
    <property type="evidence" value="ECO:0007669"/>
    <property type="project" value="UniProtKB-UniRule"/>
</dbReference>
<gene>
    <name evidence="7" type="ORF">APHIGO_LOCUS1149</name>
</gene>
<dbReference type="InterPro" id="IPR017975">
    <property type="entry name" value="Tubulin_CS"/>
</dbReference>
<keyword evidence="2 5" id="KW-0493">Microtubule</keyword>
<accession>A0A9P0IRF1</accession>
<feature type="domain" description="Tubulin/FtsZ GTPase" evidence="6">
    <location>
        <begin position="2"/>
        <end position="130"/>
    </location>
</feature>
<comment type="similarity">
    <text evidence="1 5">Belongs to the tubulin family.</text>
</comment>
<evidence type="ECO:0000256" key="4">
    <source>
        <dbReference type="ARBA" id="ARBA00023134"/>
    </source>
</evidence>
<evidence type="ECO:0000259" key="6">
    <source>
        <dbReference type="SMART" id="SM00864"/>
    </source>
</evidence>
<dbReference type="PRINTS" id="PR01161">
    <property type="entry name" value="TUBULIN"/>
</dbReference>
<evidence type="ECO:0000313" key="7">
    <source>
        <dbReference type="EMBL" id="CAH1710318.1"/>
    </source>
</evidence>
<dbReference type="AlphaFoldDB" id="A0A9P0IRF1"/>
<dbReference type="Proteomes" id="UP001154329">
    <property type="component" value="Chromosome 1"/>
</dbReference>
<dbReference type="PANTHER" id="PTHR11588">
    <property type="entry name" value="TUBULIN"/>
    <property type="match status" value="1"/>
</dbReference>
<evidence type="ECO:0000256" key="1">
    <source>
        <dbReference type="ARBA" id="ARBA00009636"/>
    </source>
</evidence>